<protein>
    <submittedName>
        <fullName evidence="1">Uncharacterized protein</fullName>
    </submittedName>
</protein>
<dbReference type="EMBL" id="JAIWYP010000003">
    <property type="protein sequence ID" value="KAH3845930.1"/>
    <property type="molecule type" value="Genomic_DNA"/>
</dbReference>
<comment type="caution">
    <text evidence="1">The sequence shown here is derived from an EMBL/GenBank/DDBJ whole genome shotgun (WGS) entry which is preliminary data.</text>
</comment>
<dbReference type="Proteomes" id="UP000828390">
    <property type="component" value="Unassembled WGS sequence"/>
</dbReference>
<dbReference type="AlphaFoldDB" id="A0A9D4KTQ3"/>
<reference evidence="1" key="2">
    <citation type="submission" date="2020-11" db="EMBL/GenBank/DDBJ databases">
        <authorList>
            <person name="McCartney M.A."/>
            <person name="Auch B."/>
            <person name="Kono T."/>
            <person name="Mallez S."/>
            <person name="Becker A."/>
            <person name="Gohl D.M."/>
            <person name="Silverstein K.A.T."/>
            <person name="Koren S."/>
            <person name="Bechman K.B."/>
            <person name="Herman A."/>
            <person name="Abrahante J.E."/>
            <person name="Garbe J."/>
        </authorList>
    </citation>
    <scope>NUCLEOTIDE SEQUENCE</scope>
    <source>
        <strain evidence="1">Duluth1</strain>
        <tissue evidence="1">Whole animal</tissue>
    </source>
</reference>
<accession>A0A9D4KTQ3</accession>
<organism evidence="1 2">
    <name type="scientific">Dreissena polymorpha</name>
    <name type="common">Zebra mussel</name>
    <name type="synonym">Mytilus polymorpha</name>
    <dbReference type="NCBI Taxonomy" id="45954"/>
    <lineage>
        <taxon>Eukaryota</taxon>
        <taxon>Metazoa</taxon>
        <taxon>Spiralia</taxon>
        <taxon>Lophotrochozoa</taxon>
        <taxon>Mollusca</taxon>
        <taxon>Bivalvia</taxon>
        <taxon>Autobranchia</taxon>
        <taxon>Heteroconchia</taxon>
        <taxon>Euheterodonta</taxon>
        <taxon>Imparidentia</taxon>
        <taxon>Neoheterodontei</taxon>
        <taxon>Myida</taxon>
        <taxon>Dreissenoidea</taxon>
        <taxon>Dreissenidae</taxon>
        <taxon>Dreissena</taxon>
    </lineage>
</organism>
<sequence length="108" mass="12103">MGVDECIRLTLDYGSNTIRGALAVSRLHKIPTSAIYKAILENFRRKEVKFDLHLYCVVGPSETKWILSMSGVLRRMCKRIGSRCAHIPGGECFKSSDTVAKDICLDLK</sequence>
<proteinExistence type="predicted"/>
<name>A0A9D4KTQ3_DREPO</name>
<evidence type="ECO:0000313" key="2">
    <source>
        <dbReference type="Proteomes" id="UP000828390"/>
    </source>
</evidence>
<evidence type="ECO:0000313" key="1">
    <source>
        <dbReference type="EMBL" id="KAH3845930.1"/>
    </source>
</evidence>
<gene>
    <name evidence="1" type="ORF">DPMN_088225</name>
</gene>
<reference evidence="1" key="1">
    <citation type="journal article" date="2019" name="bioRxiv">
        <title>The Genome of the Zebra Mussel, Dreissena polymorpha: A Resource for Invasive Species Research.</title>
        <authorList>
            <person name="McCartney M.A."/>
            <person name="Auch B."/>
            <person name="Kono T."/>
            <person name="Mallez S."/>
            <person name="Zhang Y."/>
            <person name="Obille A."/>
            <person name="Becker A."/>
            <person name="Abrahante J.E."/>
            <person name="Garbe J."/>
            <person name="Badalamenti J.P."/>
            <person name="Herman A."/>
            <person name="Mangelson H."/>
            <person name="Liachko I."/>
            <person name="Sullivan S."/>
            <person name="Sone E.D."/>
            <person name="Koren S."/>
            <person name="Silverstein K.A.T."/>
            <person name="Beckman K.B."/>
            <person name="Gohl D.M."/>
        </authorList>
    </citation>
    <scope>NUCLEOTIDE SEQUENCE</scope>
    <source>
        <strain evidence="1">Duluth1</strain>
        <tissue evidence="1">Whole animal</tissue>
    </source>
</reference>
<keyword evidence="2" id="KW-1185">Reference proteome</keyword>